<dbReference type="EMBL" id="SMRP01000027">
    <property type="protein sequence ID" value="TDG18789.1"/>
    <property type="molecule type" value="Genomic_DNA"/>
</dbReference>
<dbReference type="Pfam" id="PF00378">
    <property type="entry name" value="ECH_1"/>
    <property type="match status" value="1"/>
</dbReference>
<dbReference type="Gene3D" id="3.90.226.10">
    <property type="entry name" value="2-enoyl-CoA Hydratase, Chain A, domain 1"/>
    <property type="match status" value="1"/>
</dbReference>
<dbReference type="CDD" id="cd06558">
    <property type="entry name" value="crotonase-like"/>
    <property type="match status" value="1"/>
</dbReference>
<accession>A0A4R5M171</accession>
<evidence type="ECO:0000313" key="3">
    <source>
        <dbReference type="Proteomes" id="UP000295722"/>
    </source>
</evidence>
<keyword evidence="3" id="KW-1185">Reference proteome</keyword>
<dbReference type="InterPro" id="IPR001753">
    <property type="entry name" value="Enoyl-CoA_hydra/iso"/>
</dbReference>
<dbReference type="SUPFAM" id="SSF52096">
    <property type="entry name" value="ClpP/crotonase"/>
    <property type="match status" value="1"/>
</dbReference>
<dbReference type="Proteomes" id="UP000295722">
    <property type="component" value="Unassembled WGS sequence"/>
</dbReference>
<sequence length="262" mass="28059">MSVIRFERHDNVGHIVLADAPLNLINNRFCEALKEAVHEASRSGIRALLVRAEGENFSHGGDVLDFIDKDFDDWRTFISEMNQSYRAIEALQIPTVAAVRGSCFGGAFELALACDFIVTSDNAVFQHFEASVGSAPVAGGVQRLAERAGRAMAARYTMLSEPMTGKTAGELGVAAFVCPETDVETTAVSLATRLSNGPTRSYSAIRALLKAWSGGGVPAADAVLLDITMPLHGTQDARKGRTARVEAIKRGVEPEPVVFTGH</sequence>
<dbReference type="RefSeq" id="WP_133199023.1">
    <property type="nucleotide sequence ID" value="NZ_JBHUCW010000010.1"/>
</dbReference>
<name>A0A4R5M171_9BURK</name>
<dbReference type="PROSITE" id="PS00166">
    <property type="entry name" value="ENOYL_COA_HYDRATASE"/>
    <property type="match status" value="1"/>
</dbReference>
<proteinExistence type="inferred from homology"/>
<evidence type="ECO:0000313" key="2">
    <source>
        <dbReference type="EMBL" id="TDG18789.1"/>
    </source>
</evidence>
<dbReference type="OrthoDB" id="8452484at2"/>
<comment type="similarity">
    <text evidence="1">Belongs to the enoyl-CoA hydratase/isomerase family.</text>
</comment>
<evidence type="ECO:0000256" key="1">
    <source>
        <dbReference type="RuleBase" id="RU003707"/>
    </source>
</evidence>
<dbReference type="GO" id="GO:0016853">
    <property type="term" value="F:isomerase activity"/>
    <property type="evidence" value="ECO:0007669"/>
    <property type="project" value="UniProtKB-KW"/>
</dbReference>
<comment type="caution">
    <text evidence="2">The sequence shown here is derived from an EMBL/GenBank/DDBJ whole genome shotgun (WGS) entry which is preliminary data.</text>
</comment>
<dbReference type="InterPro" id="IPR018376">
    <property type="entry name" value="Enoyl-CoA_hyd/isom_CS"/>
</dbReference>
<dbReference type="AlphaFoldDB" id="A0A4R5M171"/>
<organism evidence="2 3">
    <name type="scientific">Paraburkholderia silviterrae</name>
    <dbReference type="NCBI Taxonomy" id="2528715"/>
    <lineage>
        <taxon>Bacteria</taxon>
        <taxon>Pseudomonadati</taxon>
        <taxon>Pseudomonadota</taxon>
        <taxon>Betaproteobacteria</taxon>
        <taxon>Burkholderiales</taxon>
        <taxon>Burkholderiaceae</taxon>
        <taxon>Paraburkholderia</taxon>
    </lineage>
</organism>
<dbReference type="InterPro" id="IPR029045">
    <property type="entry name" value="ClpP/crotonase-like_dom_sf"/>
</dbReference>
<protein>
    <submittedName>
        <fullName evidence="2">Enoyl-CoA hydratase/isomerase family protein</fullName>
    </submittedName>
</protein>
<dbReference type="PANTHER" id="PTHR43459:SF1">
    <property type="entry name" value="EG:BACN32G11.4 PROTEIN"/>
    <property type="match status" value="1"/>
</dbReference>
<reference evidence="2 3" key="1">
    <citation type="submission" date="2019-03" db="EMBL/GenBank/DDBJ databases">
        <title>Paraburkholderia sp. 4M-K11, isolated from subtropical forest soil.</title>
        <authorList>
            <person name="Gao Z.-H."/>
            <person name="Qiu L.-H."/>
        </authorList>
    </citation>
    <scope>NUCLEOTIDE SEQUENCE [LARGE SCALE GENOMIC DNA]</scope>
    <source>
        <strain evidence="2 3">4M-K11</strain>
    </source>
</reference>
<gene>
    <name evidence="2" type="ORF">EYW47_33065</name>
</gene>
<dbReference type="PANTHER" id="PTHR43459">
    <property type="entry name" value="ENOYL-COA HYDRATASE"/>
    <property type="match status" value="1"/>
</dbReference>
<keyword evidence="2" id="KW-0413">Isomerase</keyword>